<dbReference type="EC" id="2.3.1.41" evidence="1"/>
<dbReference type="EMBL" id="CABIJS010000030">
    <property type="protein sequence ID" value="VUZ40135.1"/>
    <property type="molecule type" value="Genomic_DNA"/>
</dbReference>
<organism evidence="4 5">
    <name type="scientific">Hymenolepis diminuta</name>
    <name type="common">Rat tapeworm</name>
    <dbReference type="NCBI Taxonomy" id="6216"/>
    <lineage>
        <taxon>Eukaryota</taxon>
        <taxon>Metazoa</taxon>
        <taxon>Spiralia</taxon>
        <taxon>Lophotrochozoa</taxon>
        <taxon>Platyhelminthes</taxon>
        <taxon>Cestoda</taxon>
        <taxon>Eucestoda</taxon>
        <taxon>Cyclophyllidea</taxon>
        <taxon>Hymenolepididae</taxon>
        <taxon>Hymenolepis</taxon>
    </lineage>
</organism>
<gene>
    <name evidence="4" type="ORF">WMSIL1_LOCUS1251</name>
</gene>
<proteinExistence type="predicted"/>
<dbReference type="InterPro" id="IPR020841">
    <property type="entry name" value="PKS_Beta-ketoAc_synthase_dom"/>
</dbReference>
<keyword evidence="2" id="KW-0808">Transferase</keyword>
<dbReference type="GO" id="GO:0004315">
    <property type="term" value="F:3-oxoacyl-[acyl-carrier-protein] synthase activity"/>
    <property type="evidence" value="ECO:0007669"/>
    <property type="project" value="UniProtKB-EC"/>
</dbReference>
<dbReference type="GO" id="GO:0006633">
    <property type="term" value="P:fatty acid biosynthetic process"/>
    <property type="evidence" value="ECO:0007669"/>
    <property type="project" value="TreeGrafter"/>
</dbReference>
<protein>
    <recommendedName>
        <fullName evidence="1">beta-ketoacyl-[acyl-carrier-protein] synthase I</fullName>
        <ecNumber evidence="1">2.3.1.41</ecNumber>
    </recommendedName>
</protein>
<name>A0A564XYN6_HYMDI</name>
<accession>A0A564XYN6</accession>
<evidence type="ECO:0000256" key="2">
    <source>
        <dbReference type="ARBA" id="ARBA00022679"/>
    </source>
</evidence>
<dbReference type="InterPro" id="IPR014030">
    <property type="entry name" value="Ketoacyl_synth_N"/>
</dbReference>
<dbReference type="Pfam" id="PF00109">
    <property type="entry name" value="ketoacyl-synt"/>
    <property type="match status" value="1"/>
</dbReference>
<sequence length="264" mass="28623">MLLLRLIMEKTRRVVIRGVGMVSCLGVTASAVWTRLLGNETGIGVLDPKMHGLSPCHIGGTVNDEALESRWRELLADQSRLRGVEKQISRRAMSRTSILGMLAAQEAVKQSGWLPQDSQTPSLRDYSSIDDISYRAGTYFSTGLEGIEEIITSQASIDKKGYPGMGAHVLPRTLANMPVAHISRAWGLRGPTMSCSTACASGLHSVGEAFRMIQHGEADMVLAGASEAPLNAWSLMAFSRIRALSMETKAEIASRPFDSSRDGF</sequence>
<evidence type="ECO:0000313" key="4">
    <source>
        <dbReference type="EMBL" id="VUZ40135.1"/>
    </source>
</evidence>
<evidence type="ECO:0000256" key="1">
    <source>
        <dbReference type="ARBA" id="ARBA00013191"/>
    </source>
</evidence>
<feature type="non-terminal residue" evidence="4">
    <location>
        <position position="264"/>
    </location>
</feature>
<dbReference type="PROSITE" id="PS52004">
    <property type="entry name" value="KS3_2"/>
    <property type="match status" value="1"/>
</dbReference>
<feature type="domain" description="Ketosynthase family 3 (KS3)" evidence="3">
    <location>
        <begin position="11"/>
        <end position="264"/>
    </location>
</feature>
<dbReference type="GO" id="GO:0005739">
    <property type="term" value="C:mitochondrion"/>
    <property type="evidence" value="ECO:0007669"/>
    <property type="project" value="TreeGrafter"/>
</dbReference>
<dbReference type="Proteomes" id="UP000321570">
    <property type="component" value="Unassembled WGS sequence"/>
</dbReference>
<dbReference type="PANTHER" id="PTHR11712">
    <property type="entry name" value="POLYKETIDE SYNTHASE-RELATED"/>
    <property type="match status" value="1"/>
</dbReference>
<keyword evidence="5" id="KW-1185">Reference proteome</keyword>
<dbReference type="SUPFAM" id="SSF53901">
    <property type="entry name" value="Thiolase-like"/>
    <property type="match status" value="1"/>
</dbReference>
<dbReference type="AlphaFoldDB" id="A0A564XYN6"/>
<evidence type="ECO:0000259" key="3">
    <source>
        <dbReference type="PROSITE" id="PS52004"/>
    </source>
</evidence>
<dbReference type="PANTHER" id="PTHR11712:SF336">
    <property type="entry name" value="3-OXOACYL-[ACYL-CARRIER-PROTEIN] SYNTHASE, MITOCHONDRIAL"/>
    <property type="match status" value="1"/>
</dbReference>
<dbReference type="InterPro" id="IPR000794">
    <property type="entry name" value="Beta-ketoacyl_synthase"/>
</dbReference>
<dbReference type="Gene3D" id="3.40.47.10">
    <property type="match status" value="1"/>
</dbReference>
<dbReference type="InterPro" id="IPR016039">
    <property type="entry name" value="Thiolase-like"/>
</dbReference>
<reference evidence="4 5" key="1">
    <citation type="submission" date="2019-07" db="EMBL/GenBank/DDBJ databases">
        <authorList>
            <person name="Jastrzebski P J."/>
            <person name="Paukszto L."/>
            <person name="Jastrzebski P J."/>
        </authorList>
    </citation>
    <scope>NUCLEOTIDE SEQUENCE [LARGE SCALE GENOMIC DNA]</scope>
    <source>
        <strain evidence="4 5">WMS-il1</strain>
    </source>
</reference>
<evidence type="ECO:0000313" key="5">
    <source>
        <dbReference type="Proteomes" id="UP000321570"/>
    </source>
</evidence>